<dbReference type="EMBL" id="ACIJ02000028">
    <property type="protein sequence ID" value="EEX70648.1"/>
    <property type="molecule type" value="Genomic_DNA"/>
</dbReference>
<dbReference type="eggNOG" id="COG1373">
    <property type="taxonomic scope" value="Bacteria"/>
</dbReference>
<feature type="domain" description="DUF4143" evidence="2">
    <location>
        <begin position="277"/>
        <end position="451"/>
    </location>
</feature>
<dbReference type="Proteomes" id="UP000003460">
    <property type="component" value="Unassembled WGS sequence"/>
</dbReference>
<evidence type="ECO:0008006" key="5">
    <source>
        <dbReference type="Google" id="ProtNLM"/>
    </source>
</evidence>
<protein>
    <recommendedName>
        <fullName evidence="5">AAA+ ATPase domain-containing protein</fullName>
    </recommendedName>
</protein>
<dbReference type="Pfam" id="PF13635">
    <property type="entry name" value="DUF4143"/>
    <property type="match status" value="1"/>
</dbReference>
<dbReference type="InterPro" id="IPR025420">
    <property type="entry name" value="DUF4143"/>
</dbReference>
<dbReference type="STRING" id="626522.GCWU000325_02691"/>
<evidence type="ECO:0000313" key="3">
    <source>
        <dbReference type="EMBL" id="EEX70648.1"/>
    </source>
</evidence>
<evidence type="ECO:0000259" key="1">
    <source>
        <dbReference type="Pfam" id="PF13173"/>
    </source>
</evidence>
<sequence length="517" mass="58362">MIKNLSKELCAMNTLDFFKNKPIKTLDFFKFRPFNTLDFFIFTTFVADYKLNSGMYFPRSIDTYLSAWAAASNHKPLLLRGARQVGKSTAVRHLAAQFDSFVEINLEKQSSLIQLFKGDLDAVKIVAQLAAVMGQPITPGKTLLFIDEIQASPEAIMALRFFKEDLPALHVIAAGSLLEFALEDLPTFGVGRIHSMFMYPMTFDEFLTANGEDLLLQARNQATAASPLPLPLYQRLVELLREYMLIGGMPEAVSRWVETHNYLACQEVQDDIVVAYEDDFPKYKKKIDPLLLRLTLRSAAAQATKKFVYANVGGGYKTHEIKRALELLTLAGILIPVTHTDANGLPLGAETDNAYRKMLLLDTGLMLRLLNMTTGDISDLTTHILTAETSELVNKGPMAEMMAGLEMLHYRQPNIRHALYYWQRMAKNAEAEIDYISQYKQMVLPVEIKSGTRGGMKSLWSFLREKQLDNAVRCSLENFGTFDYADTLDNGRLRHVALCPLFALSQLERLAKELPWD</sequence>
<dbReference type="HOGENOM" id="CLU_047370_0_0_10"/>
<dbReference type="PANTHER" id="PTHR33295:SF7">
    <property type="entry name" value="ATPASE"/>
    <property type="match status" value="1"/>
</dbReference>
<evidence type="ECO:0000259" key="2">
    <source>
        <dbReference type="Pfam" id="PF13635"/>
    </source>
</evidence>
<dbReference type="SUPFAM" id="SSF52540">
    <property type="entry name" value="P-loop containing nucleoside triphosphate hydrolases"/>
    <property type="match status" value="1"/>
</dbReference>
<keyword evidence="4" id="KW-1185">Reference proteome</keyword>
<gene>
    <name evidence="3" type="ORF">GCWU000325_02691</name>
</gene>
<dbReference type="Gene3D" id="3.40.50.300">
    <property type="entry name" value="P-loop containing nucleotide triphosphate hydrolases"/>
    <property type="match status" value="1"/>
</dbReference>
<reference evidence="3" key="1">
    <citation type="submission" date="2009-09" db="EMBL/GenBank/DDBJ databases">
        <authorList>
            <person name="Weinstock G."/>
            <person name="Sodergren E."/>
            <person name="Clifton S."/>
            <person name="Fulton L."/>
            <person name="Fulton B."/>
            <person name="Courtney L."/>
            <person name="Fronick C."/>
            <person name="Harrison M."/>
            <person name="Strong C."/>
            <person name="Farmer C."/>
            <person name="Delahaunty K."/>
            <person name="Markovic C."/>
            <person name="Hall O."/>
            <person name="Minx P."/>
            <person name="Tomlinson C."/>
            <person name="Mitreva M."/>
            <person name="Nelson J."/>
            <person name="Hou S."/>
            <person name="Wollam A."/>
            <person name="Pepin K.H."/>
            <person name="Johnson M."/>
            <person name="Bhonagiri V."/>
            <person name="Nash W.E."/>
            <person name="Warren W."/>
            <person name="Chinwalla A."/>
            <person name="Mardis E.R."/>
            <person name="Wilson R.K."/>
        </authorList>
    </citation>
    <scope>NUCLEOTIDE SEQUENCE [LARGE SCALE GENOMIC DNA]</scope>
    <source>
        <strain evidence="3">ATCC 51259</strain>
    </source>
</reference>
<dbReference type="Pfam" id="PF13173">
    <property type="entry name" value="AAA_14"/>
    <property type="match status" value="1"/>
</dbReference>
<dbReference type="AlphaFoldDB" id="C9LKC6"/>
<organism evidence="3 4">
    <name type="scientific">Alloprevotella tannerae ATCC 51259</name>
    <dbReference type="NCBI Taxonomy" id="626522"/>
    <lineage>
        <taxon>Bacteria</taxon>
        <taxon>Pseudomonadati</taxon>
        <taxon>Bacteroidota</taxon>
        <taxon>Bacteroidia</taxon>
        <taxon>Bacteroidales</taxon>
        <taxon>Prevotellaceae</taxon>
        <taxon>Alloprevotella</taxon>
    </lineage>
</organism>
<accession>C9LKC6</accession>
<name>C9LKC6_9BACT</name>
<proteinExistence type="predicted"/>
<feature type="domain" description="AAA" evidence="1">
    <location>
        <begin position="74"/>
        <end position="207"/>
    </location>
</feature>
<dbReference type="InterPro" id="IPR027417">
    <property type="entry name" value="P-loop_NTPase"/>
</dbReference>
<dbReference type="InterPro" id="IPR041682">
    <property type="entry name" value="AAA_14"/>
</dbReference>
<evidence type="ECO:0000313" key="4">
    <source>
        <dbReference type="Proteomes" id="UP000003460"/>
    </source>
</evidence>
<comment type="caution">
    <text evidence="3">The sequence shown here is derived from an EMBL/GenBank/DDBJ whole genome shotgun (WGS) entry which is preliminary data.</text>
</comment>
<dbReference type="PANTHER" id="PTHR33295">
    <property type="entry name" value="ATPASE"/>
    <property type="match status" value="1"/>
</dbReference>